<dbReference type="Pfam" id="PF02369">
    <property type="entry name" value="Big_1"/>
    <property type="match status" value="11"/>
</dbReference>
<name>A0ABX6GP15_9GAMM</name>
<dbReference type="Gene3D" id="2.60.40.1080">
    <property type="match status" value="1"/>
</dbReference>
<dbReference type="InterPro" id="IPR013783">
    <property type="entry name" value="Ig-like_fold"/>
</dbReference>
<feature type="domain" description="Big-1" evidence="5">
    <location>
        <begin position="1425"/>
        <end position="1518"/>
    </location>
</feature>
<sequence length="1816" mass="185932">MHTINNTKARSSRCIAFFCLVFQFLWVFSSAYLPYSLAYAGEGDNVALSSHSLFSSSTALYTLGEGESVASVAKKFDLTIDELRKVNQFRTYSKPFDNLSRGDVVDIPSEKLVAKGYLYESNDRDKDADYILNSMSTVEGMLSSGDIGSQSKSLAKGFVIGEANHQLSDFLGRFGTAKVQLNMNDKFNFDGSSADVLVPIWDKDKYLAFSQWGIRYKDERTTWNIGIGFRYFESSWMFGINSFYDYDLTGDNRRWGIGAEAWTDYLKLSTNGYFRISDWHQSRDQEDYDERPADGFDIQAEAYIPSYSQLGGKLAFEHYKGENVALFGSGHLQKNPSAVTIGVNYTPIPLVTIAVENKNGQDGEHDTQLKLDATLQLGVPLNQQLDPSNVSNLRTLEGSRYDLVDRNNNIILDYRKQDLISLELTPKTLSGEESETGTIVANVRAKYGVERIDWNAADLIAAGGSIQETSKQTLRVVYPKYYVNSKNSYDVNAVAYDSQGNSSNADVSHISVAEPSIIESTMSVVKDNAIANGIDNNIVQIKVTDGNGNALSDKQVVFKSDPGVEIESSTVITDAQGLGQISLRSTNAGAFKVSASVDGINTETTVTFTANASAATVSSLSSDVPTQVADGSSAITFTAVLKDGSGNLVAEAPVAFSTTGGTLAQPSVTTNAQGEARVTLTSTQAGEVTVSAKAQDNAADRGQSQAVTFTANASAAAVSSLSSDVPTQVADGSSAITFTAVLKDGSGNLVAEAPVAFSTTGGTLAQTSVTTNAQGEARVTLTSTQAGEVTVSAKAQDNAADGGQSQAVTFTANASAAAVSSLSSDVPTQVADGSSAITFTAVLKDGSGNLVAEAPVAFSTTGGTLAQPSVTTNAQGEARVTLTSTQAGEVTVSAKAQDNAADGGQSQAVTFTANASAAAVSSLSSDVPTQVADGSSAITFTAVLKDGSGNLVAEAPVAFSTTGGTLAQTSVTTNAQGEARVTLTSTQVGEVTVSAKAQDNAADGGQSQAVTFIANASAAAVSSLSSDVPTQVADGSSAITFTAVLKDGSGNLVAEAPVAFSTTGGTLAQTSVTTNAQGEARVTLTSTQAGEVTVSAKAQNNPADGGQSQAVTFTANASAATVSSLSSDVPTQVADGSSAITFTAVLKDGSGNLVAEAPVAFSTTGGTLAQPSVTTNAQGEARVTLTSTQAGEVTVSAKAQDNAADGGQSQAVTFTANASAAAVSSLSSDVPTQVADGSSAITFTAVLKDGSGNLVAEAPVAFSTTGGTLAQPSVTTNAQGEARVTLTSTQAGEVTVSAKAQDNAADGGQSQAVTFTANASAAAVSSLSSDVPTQVADGSSAITFTAVLKDGSGNLVAEAPVAFSTTGGTLAQTSVTTNAQGEARVTLTSTQAGEVTVSAKAQDNAADGGQSQAVTFTANASAATVSSLSSDVPTQVADGSSAITFTAVLKDGSGNLVAEAPVAFSTTGGTLAQTSVTTNAQGEARVTLTSTQVGEVTVSAKAQDNAADGGQSQAVTFIANASAAAVSSLSSDVPTQVADGSSAITFTAVLKDGSGNLVAEAPVAFSTTGGTLAQPSVTTNAQGEARVTLTSTQVGEVTVSAKAQDNAADGGQSQAVTFIAVLKIRSLQRLNKEPQSEGFSPNEGFPTTAVKDGKTYFSIKLEGGQEQSKKWSSSDSSVATVDSSGHVMLAGNKGNVTITISDDISKTNYSFTIKKVFTLLTGPAVSQVDAQIQCSKVGLSLPLVEDITNGGTTNPYKAVGNLWGEWGDFPALWGLSQSQYIYTGTADSNKYTMVNGMGIQTSYSYSVSHTSQFSCI</sequence>
<keyword evidence="8" id="KW-1185">Reference proteome</keyword>
<dbReference type="PRINTS" id="PR01369">
    <property type="entry name" value="INTIMIN"/>
</dbReference>
<accession>A0ABX6GP15</accession>
<dbReference type="InterPro" id="IPR008964">
    <property type="entry name" value="Invasin/intimin_cell_adhesion"/>
</dbReference>
<evidence type="ECO:0000313" key="7">
    <source>
        <dbReference type="EMBL" id="QHA88021.1"/>
    </source>
</evidence>
<feature type="domain" description="Big-1" evidence="5">
    <location>
        <begin position="1122"/>
        <end position="1215"/>
    </location>
</feature>
<dbReference type="InterPro" id="IPR051715">
    <property type="entry name" value="Intimin-Invasin_domain"/>
</dbReference>
<evidence type="ECO:0000259" key="5">
    <source>
        <dbReference type="PROSITE" id="PS51127"/>
    </source>
</evidence>
<dbReference type="Pfam" id="PF11924">
    <property type="entry name" value="IAT_beta"/>
    <property type="match status" value="1"/>
</dbReference>
<comment type="similarity">
    <text evidence="2">Belongs to the intimin/invasin family.</text>
</comment>
<evidence type="ECO:0000256" key="3">
    <source>
        <dbReference type="ARBA" id="ARBA00023136"/>
    </source>
</evidence>
<feature type="domain" description="Big-1" evidence="5">
    <location>
        <begin position="718"/>
        <end position="811"/>
    </location>
</feature>
<dbReference type="Proteomes" id="UP000430368">
    <property type="component" value="Chromosome"/>
</dbReference>
<evidence type="ECO:0000256" key="4">
    <source>
        <dbReference type="ARBA" id="ARBA00023237"/>
    </source>
</evidence>
<dbReference type="Gene3D" id="2.60.40.10">
    <property type="entry name" value="Immunoglobulins"/>
    <property type="match status" value="11"/>
</dbReference>
<feature type="domain" description="Big-1" evidence="5">
    <location>
        <begin position="920"/>
        <end position="1013"/>
    </location>
</feature>
<dbReference type="InterPro" id="IPR038177">
    <property type="entry name" value="IAT_beta_sf"/>
</dbReference>
<dbReference type="InterPro" id="IPR024519">
    <property type="entry name" value="IAT_beta"/>
</dbReference>
<feature type="domain" description="Big-1" evidence="5">
    <location>
        <begin position="519"/>
        <end position="609"/>
    </location>
</feature>
<keyword evidence="4" id="KW-0998">Cell outer membrane</keyword>
<comment type="subcellular location">
    <subcellularLocation>
        <location evidence="1">Cell outer membrane</location>
    </subcellularLocation>
</comment>
<dbReference type="InterPro" id="IPR003344">
    <property type="entry name" value="Big_1_dom"/>
</dbReference>
<keyword evidence="3" id="KW-0472">Membrane</keyword>
<feature type="domain" description="Big-1" evidence="5">
    <location>
        <begin position="1526"/>
        <end position="1619"/>
    </location>
</feature>
<dbReference type="PROSITE" id="PS51782">
    <property type="entry name" value="LYSM"/>
    <property type="match status" value="1"/>
</dbReference>
<dbReference type="Pfam" id="PF26182">
    <property type="entry name" value="Ig_NUP210_5th"/>
    <property type="match status" value="1"/>
</dbReference>
<feature type="domain" description="Big-1" evidence="5">
    <location>
        <begin position="617"/>
        <end position="710"/>
    </location>
</feature>
<evidence type="ECO:0008006" key="9">
    <source>
        <dbReference type="Google" id="ProtNLM"/>
    </source>
</evidence>
<feature type="domain" description="LysM" evidence="6">
    <location>
        <begin position="59"/>
        <end position="107"/>
    </location>
</feature>
<dbReference type="SMART" id="SM00634">
    <property type="entry name" value="BID_1"/>
    <property type="match status" value="11"/>
</dbReference>
<evidence type="ECO:0000259" key="6">
    <source>
        <dbReference type="PROSITE" id="PS51782"/>
    </source>
</evidence>
<reference evidence="7 8" key="1">
    <citation type="submission" date="2019-07" db="EMBL/GenBank/DDBJ databases">
        <title>Serratia dokdonensis sp. nov., an elicitor of systemic resistance in Nicotiana Tabacum.</title>
        <authorList>
            <person name="Son J.-S."/>
            <person name="Hwang Y.-J."/>
            <person name="Lee S.-Y."/>
            <person name="Ghim S.-Y."/>
        </authorList>
    </citation>
    <scope>NUCLEOTIDE SEQUENCE [LARGE SCALE GENOMIC DNA]</scope>
    <source>
        <strain evidence="7 8">KUDC3025</strain>
    </source>
</reference>
<organism evidence="7 8">
    <name type="scientific">Serratia rhizosphaerae</name>
    <dbReference type="NCBI Taxonomy" id="2597702"/>
    <lineage>
        <taxon>Bacteria</taxon>
        <taxon>Pseudomonadati</taxon>
        <taxon>Pseudomonadota</taxon>
        <taxon>Gammaproteobacteria</taxon>
        <taxon>Enterobacterales</taxon>
        <taxon>Yersiniaceae</taxon>
        <taxon>Serratia</taxon>
    </lineage>
</organism>
<evidence type="ECO:0000256" key="2">
    <source>
        <dbReference type="ARBA" id="ARBA00010116"/>
    </source>
</evidence>
<dbReference type="PROSITE" id="PS51127">
    <property type="entry name" value="BIG1"/>
    <property type="match status" value="11"/>
</dbReference>
<gene>
    <name evidence="7" type="ORF">FO014_14250</name>
</gene>
<dbReference type="Gene3D" id="2.40.160.160">
    <property type="entry name" value="Inverse autotransporter, beta-domain"/>
    <property type="match status" value="1"/>
</dbReference>
<feature type="domain" description="Big-1" evidence="5">
    <location>
        <begin position="1021"/>
        <end position="1114"/>
    </location>
</feature>
<dbReference type="InterPro" id="IPR018392">
    <property type="entry name" value="LysM"/>
</dbReference>
<evidence type="ECO:0000256" key="1">
    <source>
        <dbReference type="ARBA" id="ARBA00004442"/>
    </source>
</evidence>
<dbReference type="InterPro" id="IPR003535">
    <property type="entry name" value="Intimin/invasin_bac"/>
</dbReference>
<evidence type="ECO:0000313" key="8">
    <source>
        <dbReference type="Proteomes" id="UP000430368"/>
    </source>
</evidence>
<protein>
    <recommendedName>
        <fullName evidence="9">Invasin</fullName>
    </recommendedName>
</protein>
<feature type="domain" description="Big-1" evidence="5">
    <location>
        <begin position="1324"/>
        <end position="1417"/>
    </location>
</feature>
<dbReference type="SUPFAM" id="SSF49373">
    <property type="entry name" value="Invasin/intimin cell-adhesion fragments"/>
    <property type="match status" value="12"/>
</dbReference>
<proteinExistence type="inferred from homology"/>
<dbReference type="EMBL" id="CP041764">
    <property type="protein sequence ID" value="QHA88021.1"/>
    <property type="molecule type" value="Genomic_DNA"/>
</dbReference>
<feature type="domain" description="Big-1" evidence="5">
    <location>
        <begin position="1223"/>
        <end position="1316"/>
    </location>
</feature>
<dbReference type="PANTHER" id="PTHR39576">
    <property type="entry name" value="ATTACHING AND EFFACING PROTEIN HOMOLOG-RELATED-RELATED"/>
    <property type="match status" value="1"/>
</dbReference>
<feature type="domain" description="Big-1" evidence="5">
    <location>
        <begin position="819"/>
        <end position="912"/>
    </location>
</feature>
<dbReference type="PANTHER" id="PTHR39576:SF2">
    <property type="entry name" value="ATTACHING AND EFFACING PROTEIN HOMOLOG-RELATED"/>
    <property type="match status" value="1"/>
</dbReference>